<dbReference type="InterPro" id="IPR001841">
    <property type="entry name" value="Znf_RING"/>
</dbReference>
<keyword evidence="1" id="KW-0479">Metal-binding</keyword>
<name>A0A1X7S0N0_ZYMT9</name>
<dbReference type="EMBL" id="LT853698">
    <property type="protein sequence ID" value="SMQ52747.1"/>
    <property type="molecule type" value="Genomic_DNA"/>
</dbReference>
<dbReference type="Pfam" id="PF13639">
    <property type="entry name" value="zf-RING_2"/>
    <property type="match status" value="1"/>
</dbReference>
<evidence type="ECO:0000259" key="3">
    <source>
        <dbReference type="PROSITE" id="PS50089"/>
    </source>
</evidence>
<feature type="region of interest" description="Disordered" evidence="2">
    <location>
        <begin position="1"/>
        <end position="95"/>
    </location>
</feature>
<evidence type="ECO:0000256" key="2">
    <source>
        <dbReference type="SAM" id="MobiDB-lite"/>
    </source>
</evidence>
<organism evidence="4 5">
    <name type="scientific">Zymoseptoria tritici (strain ST99CH_3D7)</name>
    <dbReference type="NCBI Taxonomy" id="1276538"/>
    <lineage>
        <taxon>Eukaryota</taxon>
        <taxon>Fungi</taxon>
        <taxon>Dikarya</taxon>
        <taxon>Ascomycota</taxon>
        <taxon>Pezizomycotina</taxon>
        <taxon>Dothideomycetes</taxon>
        <taxon>Dothideomycetidae</taxon>
        <taxon>Mycosphaerellales</taxon>
        <taxon>Mycosphaerellaceae</taxon>
        <taxon>Zymoseptoria</taxon>
    </lineage>
</organism>
<sequence length="438" mass="48225">MASPPSGAMEANAPIQDHNINDTDTAAQDSTLNDMDTSTRADAANETTAAVNEEELNEANTAVQNDQLAEMGVTGESNSAPLQDLPPPTQPARILPNNIDRQYVQELRREQERAFRIHAQREEARNARMEDLTNREDDSSTETGFAGHENEANGNGTAAQYGSHDETNTPVRGDGPGDSDHSPNNARTVAIGAGNGRLILIDRFWASDEQNTPAPDFNWRPFPIEIPSIEQSANGLTPLQLAAFLHWQLHQESMWAHNVGGIQDDDDNFYNPFTDDHPIQSWISFSAAMELYLRGLPLYNDIATEEQVCASMPKRTIHPEEAPQHPTADEAENAAISSAHRRIVQELKDDCKICGEAVPADKMWYLTKCGHVGCQGCVIKWLKANRTCPWCRREVDHEGSILVELAVAESKPKGCAVKRKADEADMGVDDRDAKKAAL</sequence>
<feature type="region of interest" description="Disordered" evidence="2">
    <location>
        <begin position="122"/>
        <end position="189"/>
    </location>
</feature>
<accession>A0A1X7S0N0</accession>
<gene>
    <name evidence="4" type="ORF">ZT3D7_G7900</name>
</gene>
<dbReference type="Proteomes" id="UP000215127">
    <property type="component" value="Chromosome 7"/>
</dbReference>
<dbReference type="PROSITE" id="PS50089">
    <property type="entry name" value="ZF_RING_2"/>
    <property type="match status" value="1"/>
</dbReference>
<dbReference type="Gene3D" id="3.30.40.10">
    <property type="entry name" value="Zinc/RING finger domain, C3HC4 (zinc finger)"/>
    <property type="match status" value="1"/>
</dbReference>
<feature type="compositionally biased region" description="Polar residues" evidence="2">
    <location>
        <begin position="22"/>
        <end position="38"/>
    </location>
</feature>
<keyword evidence="5" id="KW-1185">Reference proteome</keyword>
<protein>
    <recommendedName>
        <fullName evidence="3">RING-type domain-containing protein</fullName>
    </recommendedName>
</protein>
<feature type="compositionally biased region" description="Low complexity" evidence="2">
    <location>
        <begin position="40"/>
        <end position="51"/>
    </location>
</feature>
<feature type="domain" description="RING-type" evidence="3">
    <location>
        <begin position="351"/>
        <end position="392"/>
    </location>
</feature>
<dbReference type="PANTHER" id="PTHR23041">
    <property type="entry name" value="RING FINGER DOMAIN-CONTAINING"/>
    <property type="match status" value="1"/>
</dbReference>
<reference evidence="4 5" key="1">
    <citation type="submission" date="2016-06" db="EMBL/GenBank/DDBJ databases">
        <authorList>
            <person name="Kjaerup R.B."/>
            <person name="Dalgaard T.S."/>
            <person name="Juul-Madsen H.R."/>
        </authorList>
    </citation>
    <scope>NUCLEOTIDE SEQUENCE [LARGE SCALE GENOMIC DNA]</scope>
</reference>
<feature type="region of interest" description="Disordered" evidence="2">
    <location>
        <begin position="419"/>
        <end position="438"/>
    </location>
</feature>
<dbReference type="InterPro" id="IPR047134">
    <property type="entry name" value="RNF4"/>
</dbReference>
<proteinExistence type="predicted"/>
<dbReference type="InterPro" id="IPR013083">
    <property type="entry name" value="Znf_RING/FYVE/PHD"/>
</dbReference>
<dbReference type="AlphaFoldDB" id="A0A1X7S0N0"/>
<dbReference type="SUPFAM" id="SSF57850">
    <property type="entry name" value="RING/U-box"/>
    <property type="match status" value="1"/>
</dbReference>
<keyword evidence="1" id="KW-0863">Zinc-finger</keyword>
<keyword evidence="1" id="KW-0862">Zinc</keyword>
<feature type="compositionally biased region" description="Basic and acidic residues" evidence="2">
    <location>
        <begin position="122"/>
        <end position="138"/>
    </location>
</feature>
<dbReference type="GO" id="GO:0008270">
    <property type="term" value="F:zinc ion binding"/>
    <property type="evidence" value="ECO:0007669"/>
    <property type="project" value="UniProtKB-KW"/>
</dbReference>
<dbReference type="PANTHER" id="PTHR23041:SF78">
    <property type="entry name" value="E3 UBIQUITIN-PROTEIN LIGASE RNF4"/>
    <property type="match status" value="1"/>
</dbReference>
<evidence type="ECO:0000313" key="5">
    <source>
        <dbReference type="Proteomes" id="UP000215127"/>
    </source>
</evidence>
<dbReference type="SMART" id="SM00184">
    <property type="entry name" value="RING"/>
    <property type="match status" value="1"/>
</dbReference>
<evidence type="ECO:0000256" key="1">
    <source>
        <dbReference type="PROSITE-ProRule" id="PRU00175"/>
    </source>
</evidence>
<evidence type="ECO:0000313" key="4">
    <source>
        <dbReference type="EMBL" id="SMQ52747.1"/>
    </source>
</evidence>